<dbReference type="PANTHER" id="PTHR43877:SF2">
    <property type="entry name" value="AMINOALKYLPHOSPHONATE N-ACETYLTRANSFERASE-RELATED"/>
    <property type="match status" value="1"/>
</dbReference>
<evidence type="ECO:0000313" key="4">
    <source>
        <dbReference type="EMBL" id="MCY9594791.1"/>
    </source>
</evidence>
<feature type="domain" description="N-acetyltransferase" evidence="3">
    <location>
        <begin position="14"/>
        <end position="159"/>
    </location>
</feature>
<dbReference type="Proteomes" id="UP001527202">
    <property type="component" value="Unassembled WGS sequence"/>
</dbReference>
<dbReference type="InterPro" id="IPR050832">
    <property type="entry name" value="Bact_Acetyltransf"/>
</dbReference>
<dbReference type="SUPFAM" id="SSF55729">
    <property type="entry name" value="Acyl-CoA N-acyltransferases (Nat)"/>
    <property type="match status" value="1"/>
</dbReference>
<dbReference type="EMBL" id="JAMDMJ010000003">
    <property type="protein sequence ID" value="MCY9594791.1"/>
    <property type="molecule type" value="Genomic_DNA"/>
</dbReference>
<keyword evidence="1 5" id="KW-0808">Transferase</keyword>
<evidence type="ECO:0000256" key="2">
    <source>
        <dbReference type="ARBA" id="ARBA00023315"/>
    </source>
</evidence>
<gene>
    <name evidence="4" type="ORF">M5X16_03260</name>
    <name evidence="5" type="ORF">PC41400_23720</name>
</gene>
<dbReference type="PANTHER" id="PTHR43877">
    <property type="entry name" value="AMINOALKYLPHOSPHONATE N-ACETYLTRANSFERASE-RELATED-RELATED"/>
    <property type="match status" value="1"/>
</dbReference>
<dbReference type="AlphaFoldDB" id="A0A410X1M8"/>
<dbReference type="InterPro" id="IPR016181">
    <property type="entry name" value="Acyl_CoA_acyltransferase"/>
</dbReference>
<evidence type="ECO:0000259" key="3">
    <source>
        <dbReference type="PROSITE" id="PS51186"/>
    </source>
</evidence>
<name>A0A410X1M8_9BACL</name>
<keyword evidence="7" id="KW-1185">Reference proteome</keyword>
<accession>A0A410X1M8</accession>
<dbReference type="CDD" id="cd04301">
    <property type="entry name" value="NAT_SF"/>
    <property type="match status" value="1"/>
</dbReference>
<reference evidence="4 7" key="2">
    <citation type="submission" date="2022-05" db="EMBL/GenBank/DDBJ databases">
        <title>Genome Sequencing of Bee-Associated Microbes.</title>
        <authorList>
            <person name="Dunlap C."/>
        </authorList>
    </citation>
    <scope>NUCLEOTIDE SEQUENCE [LARGE SCALE GENOMIC DNA]</scope>
    <source>
        <strain evidence="4 7">NRRL B-23120</strain>
    </source>
</reference>
<dbReference type="PROSITE" id="PS51186">
    <property type="entry name" value="GNAT"/>
    <property type="match status" value="1"/>
</dbReference>
<dbReference type="Proteomes" id="UP000288943">
    <property type="component" value="Chromosome"/>
</dbReference>
<dbReference type="GeneID" id="95377805"/>
<dbReference type="OrthoDB" id="9789603at2"/>
<evidence type="ECO:0000313" key="7">
    <source>
        <dbReference type="Proteomes" id="UP001527202"/>
    </source>
</evidence>
<proteinExistence type="predicted"/>
<evidence type="ECO:0000256" key="1">
    <source>
        <dbReference type="ARBA" id="ARBA00022679"/>
    </source>
</evidence>
<dbReference type="InterPro" id="IPR000182">
    <property type="entry name" value="GNAT_dom"/>
</dbReference>
<dbReference type="Gene3D" id="3.40.630.30">
    <property type="match status" value="1"/>
</dbReference>
<keyword evidence="2" id="KW-0012">Acyltransferase</keyword>
<dbReference type="RefSeq" id="WP_042230253.1">
    <property type="nucleotide sequence ID" value="NZ_CP026520.1"/>
</dbReference>
<organism evidence="5 6">
    <name type="scientific">Paenibacillus chitinolyticus</name>
    <dbReference type="NCBI Taxonomy" id="79263"/>
    <lineage>
        <taxon>Bacteria</taxon>
        <taxon>Bacillati</taxon>
        <taxon>Bacillota</taxon>
        <taxon>Bacilli</taxon>
        <taxon>Bacillales</taxon>
        <taxon>Paenibacillaceae</taxon>
        <taxon>Paenibacillus</taxon>
    </lineage>
</organism>
<reference evidence="5 6" key="1">
    <citation type="submission" date="2018-01" db="EMBL/GenBank/DDBJ databases">
        <title>The whole genome sequencing and assembly of Paenibacillus chitinolyticus KCCM 41400 strain.</title>
        <authorList>
            <person name="Kim J.-Y."/>
            <person name="Park M.-K."/>
            <person name="Lee Y.-J."/>
            <person name="Yi H."/>
            <person name="Bahn Y.-S."/>
            <person name="Kim J.F."/>
            <person name="Lee D.-W."/>
        </authorList>
    </citation>
    <scope>NUCLEOTIDE SEQUENCE [LARGE SCALE GENOMIC DNA]</scope>
    <source>
        <strain evidence="5 6">KCCM 41400</strain>
    </source>
</reference>
<protein>
    <submittedName>
        <fullName evidence="4 5">N-acetyltransferase</fullName>
    </submittedName>
</protein>
<dbReference type="GO" id="GO:0016747">
    <property type="term" value="F:acyltransferase activity, transferring groups other than amino-acyl groups"/>
    <property type="evidence" value="ECO:0007669"/>
    <property type="project" value="InterPro"/>
</dbReference>
<sequence length="159" mass="17794">MTEHDAFVTISGDVVYRQAVVSDAPGMARLSAQLGYPTGETRLAERLGHILTLPDHVILTAEYEGGVIGWIHAHARCLLESEPFAEIAGLIVDRKFRGRGIGRTLVKRCGEWTSSASLGRLRVRMNVNRQEAVSFYEQMGFEPVKTQRVFDKSIRPRLK</sequence>
<dbReference type="Pfam" id="PF00583">
    <property type="entry name" value="Acetyltransf_1"/>
    <property type="match status" value="1"/>
</dbReference>
<evidence type="ECO:0000313" key="6">
    <source>
        <dbReference type="Proteomes" id="UP000288943"/>
    </source>
</evidence>
<dbReference type="KEGG" id="pchi:PC41400_23720"/>
<evidence type="ECO:0000313" key="5">
    <source>
        <dbReference type="EMBL" id="QAV20521.1"/>
    </source>
</evidence>
<dbReference type="EMBL" id="CP026520">
    <property type="protein sequence ID" value="QAV20521.1"/>
    <property type="molecule type" value="Genomic_DNA"/>
</dbReference>